<keyword evidence="2" id="KW-1185">Reference proteome</keyword>
<sequence length="48" mass="5238">MTSHEVITARRAKTLIPVCSLRCANAMGKRAEKRLLNGSKLSLAADVR</sequence>
<evidence type="ECO:0000313" key="1">
    <source>
        <dbReference type="EMBL" id="ADG70015.1"/>
    </source>
</evidence>
<protein>
    <submittedName>
        <fullName evidence="1">Uncharacterized protein</fullName>
    </submittedName>
</protein>
<dbReference type="KEGG" id="plm:Plim_4207"/>
<dbReference type="HOGENOM" id="CLU_3156131_0_0_0"/>
<dbReference type="EMBL" id="CP001744">
    <property type="protein sequence ID" value="ADG70015.1"/>
    <property type="molecule type" value="Genomic_DNA"/>
</dbReference>
<dbReference type="AlphaFoldDB" id="D5SZB4"/>
<dbReference type="Proteomes" id="UP000002220">
    <property type="component" value="Chromosome"/>
</dbReference>
<organism evidence="1 2">
    <name type="scientific">Planctopirus limnophila (strain ATCC 43296 / DSM 3776 / IFAM 1008 / Mu 290)</name>
    <name type="common">Planctomyces limnophilus</name>
    <dbReference type="NCBI Taxonomy" id="521674"/>
    <lineage>
        <taxon>Bacteria</taxon>
        <taxon>Pseudomonadati</taxon>
        <taxon>Planctomycetota</taxon>
        <taxon>Planctomycetia</taxon>
        <taxon>Planctomycetales</taxon>
        <taxon>Planctomycetaceae</taxon>
        <taxon>Planctopirus</taxon>
    </lineage>
</organism>
<accession>D5SZB4</accession>
<reference evidence="1 2" key="1">
    <citation type="journal article" date="2010" name="Stand. Genomic Sci.">
        <title>Complete genome sequence of Planctomyces limnophilus type strain (Mu 290).</title>
        <authorList>
            <person name="Labutti K."/>
            <person name="Sikorski J."/>
            <person name="Schneider S."/>
            <person name="Nolan M."/>
            <person name="Lucas S."/>
            <person name="Glavina Del Rio T."/>
            <person name="Tice H."/>
            <person name="Cheng J.F."/>
            <person name="Goodwin L."/>
            <person name="Pitluck S."/>
            <person name="Liolios K."/>
            <person name="Ivanova N."/>
            <person name="Mavromatis K."/>
            <person name="Mikhailova N."/>
            <person name="Pati A."/>
            <person name="Chen A."/>
            <person name="Palaniappan K."/>
            <person name="Land M."/>
            <person name="Hauser L."/>
            <person name="Chang Y.J."/>
            <person name="Jeffries C.D."/>
            <person name="Tindall B.J."/>
            <person name="Rohde M."/>
            <person name="Goker M."/>
            <person name="Woyke T."/>
            <person name="Bristow J."/>
            <person name="Eisen J.A."/>
            <person name="Markowitz V."/>
            <person name="Hugenholtz P."/>
            <person name="Kyrpides N.C."/>
            <person name="Klenk H.P."/>
            <person name="Lapidus A."/>
        </authorList>
    </citation>
    <scope>NUCLEOTIDE SEQUENCE [LARGE SCALE GENOMIC DNA]</scope>
    <source>
        <strain evidence="2">ATCC 43296 / DSM 3776 / IFAM 1008 / 290</strain>
    </source>
</reference>
<evidence type="ECO:0000313" key="2">
    <source>
        <dbReference type="Proteomes" id="UP000002220"/>
    </source>
</evidence>
<proteinExistence type="predicted"/>
<name>D5SZB4_PLAL2</name>
<gene>
    <name evidence="1" type="ordered locus">Plim_4207</name>
</gene>